<keyword evidence="2" id="KW-1185">Reference proteome</keyword>
<name>A0A4Y2NWB2_ARAVE</name>
<reference evidence="1 2" key="1">
    <citation type="journal article" date="2019" name="Sci. Rep.">
        <title>Orb-weaving spider Araneus ventricosus genome elucidates the spidroin gene catalogue.</title>
        <authorList>
            <person name="Kono N."/>
            <person name="Nakamura H."/>
            <person name="Ohtoshi R."/>
            <person name="Moran D.A.P."/>
            <person name="Shinohara A."/>
            <person name="Yoshida Y."/>
            <person name="Fujiwara M."/>
            <person name="Mori M."/>
            <person name="Tomita M."/>
            <person name="Arakawa K."/>
        </authorList>
    </citation>
    <scope>NUCLEOTIDE SEQUENCE [LARGE SCALE GENOMIC DNA]</scope>
</reference>
<gene>
    <name evidence="1" type="ORF">AVEN_26118_1</name>
</gene>
<organism evidence="1 2">
    <name type="scientific">Araneus ventricosus</name>
    <name type="common">Orbweaver spider</name>
    <name type="synonym">Epeira ventricosa</name>
    <dbReference type="NCBI Taxonomy" id="182803"/>
    <lineage>
        <taxon>Eukaryota</taxon>
        <taxon>Metazoa</taxon>
        <taxon>Ecdysozoa</taxon>
        <taxon>Arthropoda</taxon>
        <taxon>Chelicerata</taxon>
        <taxon>Arachnida</taxon>
        <taxon>Araneae</taxon>
        <taxon>Araneomorphae</taxon>
        <taxon>Entelegynae</taxon>
        <taxon>Araneoidea</taxon>
        <taxon>Araneidae</taxon>
        <taxon>Araneus</taxon>
    </lineage>
</organism>
<sequence>MSQAHSVSLMESGFRSENLSTGHCLPSWFLFSPKSGEGLQIQKQRYWKTECGENYLNHYFPLIQKEILIVKLFYDVLQRSMKNRGAYFIKNNIFIGRLPQHKHEKQTHTLPSQTLQSLTYIEFQVQSHNHNLFLC</sequence>
<dbReference type="Proteomes" id="UP000499080">
    <property type="component" value="Unassembled WGS sequence"/>
</dbReference>
<dbReference type="AlphaFoldDB" id="A0A4Y2NWB2"/>
<protein>
    <submittedName>
        <fullName evidence="1">Uncharacterized protein</fullName>
    </submittedName>
</protein>
<accession>A0A4Y2NWB2</accession>
<evidence type="ECO:0000313" key="2">
    <source>
        <dbReference type="Proteomes" id="UP000499080"/>
    </source>
</evidence>
<dbReference type="EMBL" id="BGPR01010036">
    <property type="protein sequence ID" value="GBN43905.1"/>
    <property type="molecule type" value="Genomic_DNA"/>
</dbReference>
<comment type="caution">
    <text evidence="1">The sequence shown here is derived from an EMBL/GenBank/DDBJ whole genome shotgun (WGS) entry which is preliminary data.</text>
</comment>
<proteinExistence type="predicted"/>
<evidence type="ECO:0000313" key="1">
    <source>
        <dbReference type="EMBL" id="GBN43905.1"/>
    </source>
</evidence>